<gene>
    <name evidence="1" type="ORF">HKK74_14380</name>
</gene>
<organism evidence="1 2">
    <name type="scientific">Actinomadura alba</name>
    <dbReference type="NCBI Taxonomy" id="406431"/>
    <lineage>
        <taxon>Bacteria</taxon>
        <taxon>Bacillati</taxon>
        <taxon>Actinomycetota</taxon>
        <taxon>Actinomycetes</taxon>
        <taxon>Streptosporangiales</taxon>
        <taxon>Thermomonosporaceae</taxon>
        <taxon>Actinomadura</taxon>
    </lineage>
</organism>
<evidence type="ECO:0000313" key="1">
    <source>
        <dbReference type="EMBL" id="MBC6466681.1"/>
    </source>
</evidence>
<accession>A0ABR7LPB1</accession>
<name>A0ABR7LPB1_9ACTN</name>
<dbReference type="EMBL" id="JABVEC010000009">
    <property type="protein sequence ID" value="MBC6466681.1"/>
    <property type="molecule type" value="Genomic_DNA"/>
</dbReference>
<reference evidence="1 2" key="1">
    <citation type="submission" date="2020-06" db="EMBL/GenBank/DDBJ databases">
        <title>Actinomadura xiongansis sp. nov., isolated from soil of Baiyangdian.</title>
        <authorList>
            <person name="Zhang X."/>
        </authorList>
    </citation>
    <scope>NUCLEOTIDE SEQUENCE [LARGE SCALE GENOMIC DNA]</scope>
    <source>
        <strain evidence="1 2">HBUM206468</strain>
    </source>
</reference>
<evidence type="ECO:0000313" key="2">
    <source>
        <dbReference type="Proteomes" id="UP000805614"/>
    </source>
</evidence>
<protein>
    <submittedName>
        <fullName evidence="1">Uncharacterized protein</fullName>
    </submittedName>
</protein>
<comment type="caution">
    <text evidence="1">The sequence shown here is derived from an EMBL/GenBank/DDBJ whole genome shotgun (WGS) entry which is preliminary data.</text>
</comment>
<keyword evidence="2" id="KW-1185">Reference proteome</keyword>
<dbReference type="RefSeq" id="WP_187243694.1">
    <property type="nucleotide sequence ID" value="NZ_BAAAOK010000013.1"/>
</dbReference>
<sequence>MDDGAHTRELADAFIRYMDESRYGDYSSNARDLARNLARAYDLGSGDARDFVSDASPWIGQERLSQAQNDAIDAQKKYSFYAVAGDHVRGIIRSINRDLAREAAAARARGASRVTGISRRLVELAVRLAIEPKRRRQYWSDLDQLARGARPRRAKLRYAVRALLRELRSLARSSS</sequence>
<dbReference type="Proteomes" id="UP000805614">
    <property type="component" value="Unassembled WGS sequence"/>
</dbReference>
<proteinExistence type="predicted"/>